<evidence type="ECO:0000313" key="2">
    <source>
        <dbReference type="Proteomes" id="UP000250275"/>
    </source>
</evidence>
<protein>
    <submittedName>
        <fullName evidence="1">Uncharacterized protein</fullName>
    </submittedName>
</protein>
<dbReference type="Proteomes" id="UP000250275">
    <property type="component" value="Unassembled WGS sequence"/>
</dbReference>
<reference evidence="1 2" key="1">
    <citation type="submission" date="2015-07" db="EMBL/GenBank/DDBJ databases">
        <title>The genome of Eufriesea mexicana.</title>
        <authorList>
            <person name="Pan H."/>
            <person name="Kapheim K."/>
        </authorList>
    </citation>
    <scope>NUCLEOTIDE SEQUENCE [LARGE SCALE GENOMIC DNA]</scope>
    <source>
        <strain evidence="1">0111107269</strain>
        <tissue evidence="1">Whole body</tissue>
    </source>
</reference>
<dbReference type="AlphaFoldDB" id="A0A310SSV0"/>
<proteinExistence type="predicted"/>
<accession>A0A310SSV0</accession>
<organism evidence="1 2">
    <name type="scientific">Eufriesea mexicana</name>
    <dbReference type="NCBI Taxonomy" id="516756"/>
    <lineage>
        <taxon>Eukaryota</taxon>
        <taxon>Metazoa</taxon>
        <taxon>Ecdysozoa</taxon>
        <taxon>Arthropoda</taxon>
        <taxon>Hexapoda</taxon>
        <taxon>Insecta</taxon>
        <taxon>Pterygota</taxon>
        <taxon>Neoptera</taxon>
        <taxon>Endopterygota</taxon>
        <taxon>Hymenoptera</taxon>
        <taxon>Apocrita</taxon>
        <taxon>Aculeata</taxon>
        <taxon>Apoidea</taxon>
        <taxon>Anthophila</taxon>
        <taxon>Apidae</taxon>
        <taxon>Eufriesea</taxon>
    </lineage>
</organism>
<name>A0A310SSV0_9HYME</name>
<evidence type="ECO:0000313" key="1">
    <source>
        <dbReference type="EMBL" id="OAD59348.1"/>
    </source>
</evidence>
<sequence>MENAFRAAVGELGVVRQVTTRVQLEIVDLDTCTTREEVEGAFELDSAGMDKVTTGVSVRLLGSYSRERRKALMNMN</sequence>
<gene>
    <name evidence="1" type="ORF">WN48_09566</name>
</gene>
<keyword evidence="2" id="KW-1185">Reference proteome</keyword>
<dbReference type="EMBL" id="KQ760705">
    <property type="protein sequence ID" value="OAD59348.1"/>
    <property type="molecule type" value="Genomic_DNA"/>
</dbReference>